<dbReference type="PROSITE" id="PS50011">
    <property type="entry name" value="PROTEIN_KINASE_DOM"/>
    <property type="match status" value="1"/>
</dbReference>
<comment type="caution">
    <text evidence="11">The sequence shown here is derived from an EMBL/GenBank/DDBJ whole genome shotgun (WGS) entry which is preliminary data.</text>
</comment>
<keyword evidence="5" id="KW-0418">Kinase</keyword>
<dbReference type="PROSITE" id="PS00108">
    <property type="entry name" value="PROTEIN_KINASE_ST"/>
    <property type="match status" value="1"/>
</dbReference>
<evidence type="ECO:0000313" key="12">
    <source>
        <dbReference type="Proteomes" id="UP000823046"/>
    </source>
</evidence>
<dbReference type="PANTHER" id="PTHR44899:SF4">
    <property type="entry name" value="SERINE_THREONINE-PROTEIN KINASE NEK1"/>
    <property type="match status" value="1"/>
</dbReference>
<evidence type="ECO:0000259" key="10">
    <source>
        <dbReference type="PROSITE" id="PS50011"/>
    </source>
</evidence>
<dbReference type="InterPro" id="IPR051131">
    <property type="entry name" value="NEK_Ser/Thr_kinase_NIMA"/>
</dbReference>
<comment type="catalytic activity">
    <reaction evidence="8">
        <text>L-seryl-[protein] + ATP = O-phospho-L-seryl-[protein] + ADP + H(+)</text>
        <dbReference type="Rhea" id="RHEA:17989"/>
        <dbReference type="Rhea" id="RHEA-COMP:9863"/>
        <dbReference type="Rhea" id="RHEA-COMP:11604"/>
        <dbReference type="ChEBI" id="CHEBI:15378"/>
        <dbReference type="ChEBI" id="CHEBI:29999"/>
        <dbReference type="ChEBI" id="CHEBI:30616"/>
        <dbReference type="ChEBI" id="CHEBI:83421"/>
        <dbReference type="ChEBI" id="CHEBI:456216"/>
        <dbReference type="EC" id="2.7.11.1"/>
    </reaction>
</comment>
<dbReference type="InterPro" id="IPR011009">
    <property type="entry name" value="Kinase-like_dom_sf"/>
</dbReference>
<protein>
    <recommendedName>
        <fullName evidence="1">non-specific serine/threonine protein kinase</fullName>
        <ecNumber evidence="1">2.7.11.1</ecNumber>
    </recommendedName>
</protein>
<dbReference type="InterPro" id="IPR000719">
    <property type="entry name" value="Prot_kinase_dom"/>
</dbReference>
<dbReference type="EC" id="2.7.11.1" evidence="1"/>
<evidence type="ECO:0000256" key="5">
    <source>
        <dbReference type="ARBA" id="ARBA00022777"/>
    </source>
</evidence>
<dbReference type="Gene3D" id="1.10.510.10">
    <property type="entry name" value="Transferase(Phosphotransferase) domain 1"/>
    <property type="match status" value="1"/>
</dbReference>
<keyword evidence="6" id="KW-0067">ATP-binding</keyword>
<evidence type="ECO:0000256" key="7">
    <source>
        <dbReference type="ARBA" id="ARBA00047899"/>
    </source>
</evidence>
<keyword evidence="2" id="KW-0723">Serine/threonine-protein kinase</keyword>
<comment type="catalytic activity">
    <reaction evidence="7">
        <text>L-threonyl-[protein] + ATP = O-phospho-L-threonyl-[protein] + ADP + H(+)</text>
        <dbReference type="Rhea" id="RHEA:46608"/>
        <dbReference type="Rhea" id="RHEA-COMP:11060"/>
        <dbReference type="Rhea" id="RHEA-COMP:11605"/>
        <dbReference type="ChEBI" id="CHEBI:15378"/>
        <dbReference type="ChEBI" id="CHEBI:30013"/>
        <dbReference type="ChEBI" id="CHEBI:30616"/>
        <dbReference type="ChEBI" id="CHEBI:61977"/>
        <dbReference type="ChEBI" id="CHEBI:456216"/>
        <dbReference type="EC" id="2.7.11.1"/>
    </reaction>
</comment>
<dbReference type="SUPFAM" id="SSF56112">
    <property type="entry name" value="Protein kinase-like (PK-like)"/>
    <property type="match status" value="1"/>
</dbReference>
<dbReference type="InterPro" id="IPR008271">
    <property type="entry name" value="Ser/Thr_kinase_AS"/>
</dbReference>
<sequence length="625" mass="69274">MIKGEERCCISKQCSNVDHSKLRRLLLRVNPCKVVARAIAAVSNPLCRRCGPAALSSLQLGDSSSSSASGITEEAQGTIHSALPSPQCSSDDTVRADFSTLDGSSEFEDCQESTKLAQFCDAPEGVFKFFYSKLGDINSHKIEKCTDVVSHYSVSEASPLSHFEISYNPLPNLHVKDPLDDGVFLHHEINSPCKASLSPIVDISCSYLKPQTLTVSDALVENVHLIDPATPSLCDFALDKSKYAIQELPILIETEFAGKNKPDVADKLPCVILGHVECDEKTMTVRGKCSSAGPTLLSGNLSPYLYDQCNQPLFDDAPRVKNANENRTCTSPESSTEYASSLTLLVLPPLGKEFDFTLCGYEHLCVLARGQFGCTHIVRQLEDNTEWVAKVIDLDDFATDEILLTRREVSYLRRLRHPYIVQYHDSFETESSLVIVMENCSAGDLFTAIRAMRKRNEYFAEEQILQWFTQIVLGLQYMHSQRILHCDLKTTNIFLTCDGVAKIGDFGIACEVEEDGNVLNAEECPRGTPLYMSPEMCKNLPLSDKSDCWSLGCVLYEICCLRHAFDGYCPFELLQSIEENISTVGASIPMGYSPLIVSLISNLLQQEPEDRASLKKIIEMLNSSL</sequence>
<keyword evidence="4" id="KW-0547">Nucleotide-binding</keyword>
<feature type="region of interest" description="Disordered" evidence="9">
    <location>
        <begin position="58"/>
        <end position="91"/>
    </location>
</feature>
<evidence type="ECO:0000256" key="2">
    <source>
        <dbReference type="ARBA" id="ARBA00022527"/>
    </source>
</evidence>
<dbReference type="EMBL" id="JADAQX010001007">
    <property type="protein sequence ID" value="KAF8819044.1"/>
    <property type="molecule type" value="Genomic_DNA"/>
</dbReference>
<evidence type="ECO:0000313" key="11">
    <source>
        <dbReference type="EMBL" id="KAF8819044.1"/>
    </source>
</evidence>
<organism evidence="11 12">
    <name type="scientific">Cardiosporidium cionae</name>
    <dbReference type="NCBI Taxonomy" id="476202"/>
    <lineage>
        <taxon>Eukaryota</taxon>
        <taxon>Sar</taxon>
        <taxon>Alveolata</taxon>
        <taxon>Apicomplexa</taxon>
        <taxon>Aconoidasida</taxon>
        <taxon>Nephromycida</taxon>
        <taxon>Cardiosporidium</taxon>
    </lineage>
</organism>
<gene>
    <name evidence="11" type="ORF">IE077_000236</name>
</gene>
<dbReference type="Proteomes" id="UP000823046">
    <property type="component" value="Unassembled WGS sequence"/>
</dbReference>
<evidence type="ECO:0000256" key="6">
    <source>
        <dbReference type="ARBA" id="ARBA00022840"/>
    </source>
</evidence>
<keyword evidence="12" id="KW-1185">Reference proteome</keyword>
<accession>A0ABQ7J549</accession>
<evidence type="ECO:0000256" key="9">
    <source>
        <dbReference type="SAM" id="MobiDB-lite"/>
    </source>
</evidence>
<reference evidence="11 12" key="1">
    <citation type="journal article" date="2020" name="bioRxiv">
        <title>Metabolic contributions of an alphaproteobacterial endosymbiont in the apicomplexan Cardiosporidium cionae.</title>
        <authorList>
            <person name="Hunter E.S."/>
            <person name="Paight C.J."/>
            <person name="Lane C.E."/>
        </authorList>
    </citation>
    <scope>NUCLEOTIDE SEQUENCE [LARGE SCALE GENOMIC DNA]</scope>
    <source>
        <strain evidence="11">ESH_2018</strain>
    </source>
</reference>
<evidence type="ECO:0000256" key="4">
    <source>
        <dbReference type="ARBA" id="ARBA00022741"/>
    </source>
</evidence>
<name>A0ABQ7J549_9APIC</name>
<dbReference type="SMART" id="SM00220">
    <property type="entry name" value="S_TKc"/>
    <property type="match status" value="1"/>
</dbReference>
<dbReference type="Pfam" id="PF00069">
    <property type="entry name" value="Pkinase"/>
    <property type="match status" value="1"/>
</dbReference>
<feature type="compositionally biased region" description="Low complexity" evidence="9">
    <location>
        <begin position="58"/>
        <end position="69"/>
    </location>
</feature>
<dbReference type="Gene3D" id="3.30.200.20">
    <property type="entry name" value="Phosphorylase Kinase, domain 1"/>
    <property type="match status" value="1"/>
</dbReference>
<evidence type="ECO:0000256" key="3">
    <source>
        <dbReference type="ARBA" id="ARBA00022679"/>
    </source>
</evidence>
<proteinExistence type="predicted"/>
<evidence type="ECO:0000256" key="1">
    <source>
        <dbReference type="ARBA" id="ARBA00012513"/>
    </source>
</evidence>
<evidence type="ECO:0000256" key="8">
    <source>
        <dbReference type="ARBA" id="ARBA00048679"/>
    </source>
</evidence>
<keyword evidence="3" id="KW-0808">Transferase</keyword>
<dbReference type="PANTHER" id="PTHR44899">
    <property type="entry name" value="CAMK FAMILY PROTEIN KINASE"/>
    <property type="match status" value="1"/>
</dbReference>
<feature type="domain" description="Protein kinase" evidence="10">
    <location>
        <begin position="361"/>
        <end position="625"/>
    </location>
</feature>